<proteinExistence type="predicted"/>
<dbReference type="EMBL" id="GBXM01024135">
    <property type="protein sequence ID" value="JAH84442.1"/>
    <property type="molecule type" value="Transcribed_RNA"/>
</dbReference>
<name>A0A0E9W265_ANGAN</name>
<sequence length="55" mass="6418">MLVFVPTSCYPRILTSYLFISRANYRLKLHYVSNSCACDNELNSYLLCYITNICL</sequence>
<organism evidence="1">
    <name type="scientific">Anguilla anguilla</name>
    <name type="common">European freshwater eel</name>
    <name type="synonym">Muraena anguilla</name>
    <dbReference type="NCBI Taxonomy" id="7936"/>
    <lineage>
        <taxon>Eukaryota</taxon>
        <taxon>Metazoa</taxon>
        <taxon>Chordata</taxon>
        <taxon>Craniata</taxon>
        <taxon>Vertebrata</taxon>
        <taxon>Euteleostomi</taxon>
        <taxon>Actinopterygii</taxon>
        <taxon>Neopterygii</taxon>
        <taxon>Teleostei</taxon>
        <taxon>Anguilliformes</taxon>
        <taxon>Anguillidae</taxon>
        <taxon>Anguilla</taxon>
    </lineage>
</organism>
<accession>A0A0E9W265</accession>
<reference evidence="1" key="1">
    <citation type="submission" date="2014-11" db="EMBL/GenBank/DDBJ databases">
        <authorList>
            <person name="Amaro Gonzalez C."/>
        </authorList>
    </citation>
    <scope>NUCLEOTIDE SEQUENCE</scope>
</reference>
<dbReference type="AlphaFoldDB" id="A0A0E9W265"/>
<protein>
    <submittedName>
        <fullName evidence="1">Uncharacterized protein</fullName>
    </submittedName>
</protein>
<reference evidence="1" key="2">
    <citation type="journal article" date="2015" name="Fish Shellfish Immunol.">
        <title>Early steps in the European eel (Anguilla anguilla)-Vibrio vulnificus interaction in the gills: Role of the RtxA13 toxin.</title>
        <authorList>
            <person name="Callol A."/>
            <person name="Pajuelo D."/>
            <person name="Ebbesson L."/>
            <person name="Teles M."/>
            <person name="MacKenzie S."/>
            <person name="Amaro C."/>
        </authorList>
    </citation>
    <scope>NUCLEOTIDE SEQUENCE</scope>
</reference>
<evidence type="ECO:0000313" key="1">
    <source>
        <dbReference type="EMBL" id="JAH84442.1"/>
    </source>
</evidence>